<feature type="coiled-coil region" evidence="1">
    <location>
        <begin position="869"/>
        <end position="910"/>
    </location>
</feature>
<sequence>MNAPTHQSEGTSRKSIRSKNPNSVDKRLPSIDTTVSTSIDSHSKPQLSLSTKNMTIDYDFLLPDEFGIFRDQDGHARAMDGRILQVFGEDIADIVQLANGVDNVFTQQRSIPNNNPTVPDGNPRANTTGIGSHQSCRPVGQASINKLRWEQKDEYGVYRDESGHARSAAGDMILVTKDDLRKILERASLFGEGHIYLPEHATSFKSTKLAPEIYTKDEINEMVTGICGAQEKLGEELKTLVDDTYQPLDRGYNQLFRCMAEMRTEIESMQHNLEKEATTSPSIDANKATSIDVKPQTSQIPAEPKSLAEKKDEWEIAYINTRINDVYNPLNNNVDWLSTRIDLLQQELDTIRMNDPHVRGFLCRLFVLLIGSFPFLGRELGSRDRTQGITCALKSTGVAHSQQAPLRQDPVPLILLSWVPLKPELILNLDDEAGILILSCVQAGVNQKDDAGNGLFKVFVFSGNTLFLLILYSEPSRMTDGFDLVLGSSSIGTRVHSRHRVGNEVYESMDSSSSSLDLTSEIEELRNATAGEALLPPGGDRLSPVDPLSIIGVEEVANWRRKFRLSDDVTIRIPGPIDRVSDLEPGEIPIYEGFFESGFRDQIPSLVAEISKAVRISPGQLNPTSWRTLIAIQNLGDLEGFAVGITEVLYCYSISPLNGGEFRYHLRPRGKALPVWELSKAERKRCPVFEGHVSRLDYPSGRDTIEQLLELPLERRVISGSRGNEALAEYKKALQVMSARKVVVKRIAPVEDEEVQFVGSCRRRMAAAVAPSSSKKRFRDSGSVPRTPSPASFDWSAVFSNLNAKVFPSVPAHLSLDGDSFAALRSLQGDLLQAASQLFHLGERMEDKTTAKAEVDALTAQLREGKGSVLTKEKEIRALKLTVQNQEEAMERVTTENASMQKQLEDKEEDICEWRYAAEVFNTEKAMAANGAKVVVRWELMREWLRHQTDSWEPAAALEQYKTVKTTEAELLGLPNISIDYDFLLPDEFGIFRDQDGHARAMDGRILQVSRENITNIVQLANGIDNLFTQQRSIPDNNPAVLDVYPEATITGIGSHQTCKPDSQASIDKVVSTSLDRVTPTSIDKTPSPLIDRRYECGRHAYDSYGARKFRWEQKDEYGVYRDESGYARSADGDMIPVTKVDIRKILERASLFGEGHICLPEHVTSFTPTTLTPEIYTKDEINEMVTGICRTQEKLGEELKTLVDGTY</sequence>
<feature type="region of interest" description="Disordered" evidence="2">
    <location>
        <begin position="1"/>
        <end position="46"/>
    </location>
</feature>
<reference evidence="3" key="1">
    <citation type="submission" date="2019-12" db="EMBL/GenBank/DDBJ databases">
        <title>Genome sequencing and annotation of Brassica cretica.</title>
        <authorList>
            <person name="Studholme D.J."/>
            <person name="Sarris P.F."/>
        </authorList>
    </citation>
    <scope>NUCLEOTIDE SEQUENCE</scope>
    <source>
        <strain evidence="3">PFS-102/07</strain>
        <tissue evidence="3">Leaf</tissue>
    </source>
</reference>
<dbReference type="PANTHER" id="PTHR31099">
    <property type="entry name" value="OS06G0165300 PROTEIN"/>
    <property type="match status" value="1"/>
</dbReference>
<feature type="compositionally biased region" description="Polar residues" evidence="2">
    <location>
        <begin position="1"/>
        <end position="10"/>
    </location>
</feature>
<proteinExistence type="predicted"/>
<evidence type="ECO:0000313" key="3">
    <source>
        <dbReference type="EMBL" id="KAF2575864.1"/>
    </source>
</evidence>
<comment type="caution">
    <text evidence="3">The sequence shown here is derived from an EMBL/GenBank/DDBJ whole genome shotgun (WGS) entry which is preliminary data.</text>
</comment>
<accession>A0A8S9J1B7</accession>
<dbReference type="PANTHER" id="PTHR31099:SF49">
    <property type="entry name" value="MYOSIN HEAVY CHAIN-LIKE PROTEIN"/>
    <property type="match status" value="1"/>
</dbReference>
<keyword evidence="1" id="KW-0175">Coiled coil</keyword>
<gene>
    <name evidence="3" type="ORF">F2Q70_00005270</name>
</gene>
<evidence type="ECO:0000256" key="1">
    <source>
        <dbReference type="SAM" id="Coils"/>
    </source>
</evidence>
<protein>
    <submittedName>
        <fullName evidence="3">Uncharacterized protein</fullName>
    </submittedName>
</protein>
<feature type="compositionally biased region" description="Low complexity" evidence="2">
    <location>
        <begin position="30"/>
        <end position="40"/>
    </location>
</feature>
<name>A0A8S9J1B7_BRACR</name>
<dbReference type="AlphaFoldDB" id="A0A8S9J1B7"/>
<organism evidence="3">
    <name type="scientific">Brassica cretica</name>
    <name type="common">Mustard</name>
    <dbReference type="NCBI Taxonomy" id="69181"/>
    <lineage>
        <taxon>Eukaryota</taxon>
        <taxon>Viridiplantae</taxon>
        <taxon>Streptophyta</taxon>
        <taxon>Embryophyta</taxon>
        <taxon>Tracheophyta</taxon>
        <taxon>Spermatophyta</taxon>
        <taxon>Magnoliopsida</taxon>
        <taxon>eudicotyledons</taxon>
        <taxon>Gunneridae</taxon>
        <taxon>Pentapetalae</taxon>
        <taxon>rosids</taxon>
        <taxon>malvids</taxon>
        <taxon>Brassicales</taxon>
        <taxon>Brassicaceae</taxon>
        <taxon>Brassiceae</taxon>
        <taxon>Brassica</taxon>
    </lineage>
</organism>
<dbReference type="EMBL" id="QGKY02001015">
    <property type="protein sequence ID" value="KAF2575864.1"/>
    <property type="molecule type" value="Genomic_DNA"/>
</dbReference>
<evidence type="ECO:0000256" key="2">
    <source>
        <dbReference type="SAM" id="MobiDB-lite"/>
    </source>
</evidence>